<feature type="domain" description="RING-type" evidence="5">
    <location>
        <begin position="204"/>
        <end position="245"/>
    </location>
</feature>
<dbReference type="GO" id="GO:0061630">
    <property type="term" value="F:ubiquitin protein ligase activity"/>
    <property type="evidence" value="ECO:0007669"/>
    <property type="project" value="TreeGrafter"/>
</dbReference>
<keyword evidence="1" id="KW-0479">Metal-binding</keyword>
<organism evidence="6 7">
    <name type="scientific">Acer saccharum</name>
    <name type="common">Sugar maple</name>
    <dbReference type="NCBI Taxonomy" id="4024"/>
    <lineage>
        <taxon>Eukaryota</taxon>
        <taxon>Viridiplantae</taxon>
        <taxon>Streptophyta</taxon>
        <taxon>Embryophyta</taxon>
        <taxon>Tracheophyta</taxon>
        <taxon>Spermatophyta</taxon>
        <taxon>Magnoliopsida</taxon>
        <taxon>eudicotyledons</taxon>
        <taxon>Gunneridae</taxon>
        <taxon>Pentapetalae</taxon>
        <taxon>rosids</taxon>
        <taxon>malvids</taxon>
        <taxon>Sapindales</taxon>
        <taxon>Sapindaceae</taxon>
        <taxon>Hippocastanoideae</taxon>
        <taxon>Acereae</taxon>
        <taxon>Acer</taxon>
    </lineage>
</organism>
<dbReference type="PANTHER" id="PTHR45931">
    <property type="entry name" value="SI:CH211-59O9.10"/>
    <property type="match status" value="1"/>
</dbReference>
<reference evidence="6" key="2">
    <citation type="submission" date="2023-06" db="EMBL/GenBank/DDBJ databases">
        <authorList>
            <person name="Swenson N.G."/>
            <person name="Wegrzyn J.L."/>
            <person name="Mcevoy S.L."/>
        </authorList>
    </citation>
    <scope>NUCLEOTIDE SEQUENCE</scope>
    <source>
        <strain evidence="6">NS2018</strain>
        <tissue evidence="6">Leaf</tissue>
    </source>
</reference>
<accession>A0AA39W734</accession>
<protein>
    <recommendedName>
        <fullName evidence="5">RING-type domain-containing protein</fullName>
    </recommendedName>
</protein>
<keyword evidence="2 4" id="KW-0863">Zinc-finger</keyword>
<evidence type="ECO:0000256" key="2">
    <source>
        <dbReference type="ARBA" id="ARBA00022771"/>
    </source>
</evidence>
<dbReference type="Proteomes" id="UP001168877">
    <property type="component" value="Unassembled WGS sequence"/>
</dbReference>
<dbReference type="EMBL" id="JAUESC010000002">
    <property type="protein sequence ID" value="KAK0605368.1"/>
    <property type="molecule type" value="Genomic_DNA"/>
</dbReference>
<evidence type="ECO:0000256" key="4">
    <source>
        <dbReference type="PROSITE-ProRule" id="PRU00175"/>
    </source>
</evidence>
<name>A0AA39W734_ACESA</name>
<dbReference type="Pfam" id="PF13639">
    <property type="entry name" value="zf-RING_2"/>
    <property type="match status" value="1"/>
</dbReference>
<dbReference type="InterPro" id="IPR013083">
    <property type="entry name" value="Znf_RING/FYVE/PHD"/>
</dbReference>
<dbReference type="AlphaFoldDB" id="A0AA39W734"/>
<dbReference type="PROSITE" id="PS50089">
    <property type="entry name" value="ZF_RING_2"/>
    <property type="match status" value="1"/>
</dbReference>
<evidence type="ECO:0000313" key="6">
    <source>
        <dbReference type="EMBL" id="KAK0605368.1"/>
    </source>
</evidence>
<dbReference type="InterPro" id="IPR001841">
    <property type="entry name" value="Znf_RING"/>
</dbReference>
<dbReference type="SMART" id="SM00184">
    <property type="entry name" value="RING"/>
    <property type="match status" value="1"/>
</dbReference>
<dbReference type="PANTHER" id="PTHR45931:SF3">
    <property type="entry name" value="RING ZINC FINGER-CONTAINING PROTEIN"/>
    <property type="match status" value="1"/>
</dbReference>
<dbReference type="Gene3D" id="3.30.40.10">
    <property type="entry name" value="Zinc/RING finger domain, C3HC4 (zinc finger)"/>
    <property type="match status" value="1"/>
</dbReference>
<evidence type="ECO:0000313" key="7">
    <source>
        <dbReference type="Proteomes" id="UP001168877"/>
    </source>
</evidence>
<dbReference type="GO" id="GO:0008270">
    <property type="term" value="F:zinc ion binding"/>
    <property type="evidence" value="ECO:0007669"/>
    <property type="project" value="UniProtKB-KW"/>
</dbReference>
<reference evidence="6" key="1">
    <citation type="journal article" date="2022" name="Plant J.">
        <title>Strategies of tolerance reflected in two North American maple genomes.</title>
        <authorList>
            <person name="McEvoy S.L."/>
            <person name="Sezen U.U."/>
            <person name="Trouern-Trend A."/>
            <person name="McMahon S.M."/>
            <person name="Schaberg P.G."/>
            <person name="Yang J."/>
            <person name="Wegrzyn J.L."/>
            <person name="Swenson N.G."/>
        </authorList>
    </citation>
    <scope>NUCLEOTIDE SEQUENCE</scope>
    <source>
        <strain evidence="6">NS2018</strain>
    </source>
</reference>
<dbReference type="SUPFAM" id="SSF57850">
    <property type="entry name" value="RING/U-box"/>
    <property type="match status" value="1"/>
</dbReference>
<dbReference type="CDD" id="cd16454">
    <property type="entry name" value="RING-H2_PA-TM-RING"/>
    <property type="match status" value="1"/>
</dbReference>
<proteinExistence type="predicted"/>
<evidence type="ECO:0000259" key="5">
    <source>
        <dbReference type="PROSITE" id="PS50089"/>
    </source>
</evidence>
<evidence type="ECO:0000256" key="3">
    <source>
        <dbReference type="ARBA" id="ARBA00022833"/>
    </source>
</evidence>
<keyword evidence="7" id="KW-1185">Reference proteome</keyword>
<dbReference type="InterPro" id="IPR051834">
    <property type="entry name" value="RING_finger_E3_ligase"/>
</dbReference>
<evidence type="ECO:0000256" key="1">
    <source>
        <dbReference type="ARBA" id="ARBA00022723"/>
    </source>
</evidence>
<dbReference type="GO" id="GO:0005634">
    <property type="term" value="C:nucleus"/>
    <property type="evidence" value="ECO:0007669"/>
    <property type="project" value="TreeGrafter"/>
</dbReference>
<dbReference type="GO" id="GO:0006511">
    <property type="term" value="P:ubiquitin-dependent protein catabolic process"/>
    <property type="evidence" value="ECO:0007669"/>
    <property type="project" value="TreeGrafter"/>
</dbReference>
<keyword evidence="3" id="KW-0862">Zinc</keyword>
<sequence>MSNFQLEFRQNNEIFNNWNFNWPNTSSSGFLIELHVHDHRNGELRTTYMTDFKENRDFLSERGMREFLSRILWPEETSVNSTRFFPENGVQLFNHSTPGFQFPISLDHLVHSVLEIVWSIRSNPRNRHLTVVPIQLNLVIYQVRQFQFLDDSFIFDGVESFNGRLMQQSDDSLILQSVEVVGLSKTKPAIQRLKEEKAEGSTDCSICLESVGVGEIVARMPCSHLFHTRCITRWLHKKPSCPLCRAPAC</sequence>
<comment type="caution">
    <text evidence="6">The sequence shown here is derived from an EMBL/GenBank/DDBJ whole genome shotgun (WGS) entry which is preliminary data.</text>
</comment>
<gene>
    <name evidence="6" type="ORF">LWI29_025964</name>
</gene>